<evidence type="ECO:0000256" key="2">
    <source>
        <dbReference type="ARBA" id="ARBA00029447"/>
    </source>
</evidence>
<dbReference type="Gene3D" id="1.10.287.950">
    <property type="entry name" value="Methyl-accepting chemotaxis protein"/>
    <property type="match status" value="1"/>
</dbReference>
<dbReference type="InterPro" id="IPR004089">
    <property type="entry name" value="MCPsignal_dom"/>
</dbReference>
<dbReference type="Pfam" id="PF00015">
    <property type="entry name" value="MCPsignal"/>
    <property type="match status" value="1"/>
</dbReference>
<evidence type="ECO:0000256" key="3">
    <source>
        <dbReference type="PROSITE-ProRule" id="PRU00284"/>
    </source>
</evidence>
<evidence type="ECO:0000313" key="9">
    <source>
        <dbReference type="Proteomes" id="UP001596292"/>
    </source>
</evidence>
<dbReference type="SMART" id="SM00283">
    <property type="entry name" value="MA"/>
    <property type="match status" value="1"/>
</dbReference>
<dbReference type="InterPro" id="IPR003660">
    <property type="entry name" value="HAMP_dom"/>
</dbReference>
<evidence type="ECO:0000259" key="7">
    <source>
        <dbReference type="PROSITE" id="PS50885"/>
    </source>
</evidence>
<organism evidence="8 9">
    <name type="scientific">Methylobacterium komagatae</name>
    <dbReference type="NCBI Taxonomy" id="374425"/>
    <lineage>
        <taxon>Bacteria</taxon>
        <taxon>Pseudomonadati</taxon>
        <taxon>Pseudomonadota</taxon>
        <taxon>Alphaproteobacteria</taxon>
        <taxon>Hyphomicrobiales</taxon>
        <taxon>Methylobacteriaceae</taxon>
        <taxon>Methylobacterium</taxon>
    </lineage>
</organism>
<keyword evidence="1 3" id="KW-0807">Transducer</keyword>
<dbReference type="EMBL" id="JBHSWN010000001">
    <property type="protein sequence ID" value="MFC6790160.1"/>
    <property type="molecule type" value="Genomic_DNA"/>
</dbReference>
<keyword evidence="9" id="KW-1185">Reference proteome</keyword>
<proteinExistence type="inferred from homology"/>
<dbReference type="Pfam" id="PF00672">
    <property type="entry name" value="HAMP"/>
    <property type="match status" value="1"/>
</dbReference>
<dbReference type="PANTHER" id="PTHR32089">
    <property type="entry name" value="METHYL-ACCEPTING CHEMOTAXIS PROTEIN MCPB"/>
    <property type="match status" value="1"/>
</dbReference>
<feature type="domain" description="HAMP" evidence="7">
    <location>
        <begin position="308"/>
        <end position="361"/>
    </location>
</feature>
<dbReference type="SMART" id="SM00304">
    <property type="entry name" value="HAMP"/>
    <property type="match status" value="1"/>
</dbReference>
<dbReference type="PANTHER" id="PTHR32089:SF112">
    <property type="entry name" value="LYSOZYME-LIKE PROTEIN-RELATED"/>
    <property type="match status" value="1"/>
</dbReference>
<dbReference type="Pfam" id="PF14827">
    <property type="entry name" value="dCache_3"/>
    <property type="match status" value="1"/>
</dbReference>
<dbReference type="CDD" id="cd06225">
    <property type="entry name" value="HAMP"/>
    <property type="match status" value="1"/>
</dbReference>
<sequence length="657" mass="67095">MQLLKFRLKSIGSKLVVAMLGVSLGSAAAVGIASYQAQVSSSESAISASLLRRYNAVSEAMNEQGQRALASAVSLANDRGIADAFGRGDRADALARLAPSFPALKGLNLGLVTLHGADGKAFARAHSPEKFGDDVLFRRGLVRDVIQSRGTLTGIEPGKDSISIFAVVPTFSEGRFVGVTDVGAVLGDDFIAALKRRTGADIAMHLVGENGVQTLGATFPQKTLLPVEAQREATAGPIPKRMSEIGGRPFAVLAGPLKNYSGKTIGTLEVALDATDLIAARDHALFVLAGVLLAAAAATTAAAYALNRHIGRPVADLNTSMGEIASGHFDRAIPAMGREDAIGDMARSVAYFRDGLVQQRAMEAEKAAGTLEKMRQAERMSALIHGFEGTVGSIVGIVSSAATELQATAQHLTQTADDTSARAEAVAVSAQQAGANVTSVAGAAEELGASVSEIARQVDHSLAQSTHAVAETQASAMTVGELKEAMSRIGEIVALIDGIASQTNLLALNATIEAARAGDAGRGFAVVASEVKALATETSRATAEISGQIASIQATTARAVSGIGGIVTTIHDINRAASAIASAVEQQGAATREIVQAVSQASVGTSEVGSSIAVVSHAVSGTGAAAGQVFAASEELARQAEALRAEVEGFLHGVRAA</sequence>
<feature type="signal peptide" evidence="5">
    <location>
        <begin position="1"/>
        <end position="28"/>
    </location>
</feature>
<reference evidence="9" key="1">
    <citation type="journal article" date="2019" name="Int. J. Syst. Evol. Microbiol.">
        <title>The Global Catalogue of Microorganisms (GCM) 10K type strain sequencing project: providing services to taxonomists for standard genome sequencing and annotation.</title>
        <authorList>
            <consortium name="The Broad Institute Genomics Platform"/>
            <consortium name="The Broad Institute Genome Sequencing Center for Infectious Disease"/>
            <person name="Wu L."/>
            <person name="Ma J."/>
        </authorList>
    </citation>
    <scope>NUCLEOTIDE SEQUENCE [LARGE SCALE GENOMIC DNA]</scope>
    <source>
        <strain evidence="9">CCUG 48316</strain>
    </source>
</reference>
<dbReference type="PRINTS" id="PR00260">
    <property type="entry name" value="CHEMTRNSDUCR"/>
</dbReference>
<comment type="similarity">
    <text evidence="2">Belongs to the methyl-accepting chemotaxis (MCP) protein family.</text>
</comment>
<feature type="chain" id="PRO_5047226098" evidence="5">
    <location>
        <begin position="29"/>
        <end position="657"/>
    </location>
</feature>
<evidence type="ECO:0000259" key="6">
    <source>
        <dbReference type="PROSITE" id="PS50111"/>
    </source>
</evidence>
<dbReference type="SUPFAM" id="SSF58104">
    <property type="entry name" value="Methyl-accepting chemotaxis protein (MCP) signaling domain"/>
    <property type="match status" value="1"/>
</dbReference>
<feature type="domain" description="Methyl-accepting transducer" evidence="6">
    <location>
        <begin position="394"/>
        <end position="637"/>
    </location>
</feature>
<comment type="caution">
    <text evidence="8">The sequence shown here is derived from an EMBL/GenBank/DDBJ whole genome shotgun (WGS) entry which is preliminary data.</text>
</comment>
<dbReference type="Proteomes" id="UP001596292">
    <property type="component" value="Unassembled WGS sequence"/>
</dbReference>
<dbReference type="InterPro" id="IPR029150">
    <property type="entry name" value="dCache_3"/>
</dbReference>
<protein>
    <submittedName>
        <fullName evidence="8">Cache domain-containing protein</fullName>
    </submittedName>
</protein>
<dbReference type="SUPFAM" id="SSF103190">
    <property type="entry name" value="Sensory domain-like"/>
    <property type="match status" value="1"/>
</dbReference>
<evidence type="ECO:0000256" key="1">
    <source>
        <dbReference type="ARBA" id="ARBA00023224"/>
    </source>
</evidence>
<dbReference type="Gene3D" id="1.10.8.500">
    <property type="entry name" value="HAMP domain in histidine kinase"/>
    <property type="match status" value="1"/>
</dbReference>
<dbReference type="PROSITE" id="PS50111">
    <property type="entry name" value="CHEMOTAXIS_TRANSDUC_2"/>
    <property type="match status" value="1"/>
</dbReference>
<feature type="transmembrane region" description="Helical" evidence="4">
    <location>
        <begin position="284"/>
        <end position="306"/>
    </location>
</feature>
<evidence type="ECO:0000313" key="8">
    <source>
        <dbReference type="EMBL" id="MFC6790160.1"/>
    </source>
</evidence>
<keyword evidence="4" id="KW-1133">Transmembrane helix</keyword>
<evidence type="ECO:0000256" key="5">
    <source>
        <dbReference type="SAM" id="SignalP"/>
    </source>
</evidence>
<keyword evidence="4" id="KW-0812">Transmembrane</keyword>
<gene>
    <name evidence="8" type="ORF">ACFQE0_11350</name>
</gene>
<dbReference type="InterPro" id="IPR004090">
    <property type="entry name" value="Chemotax_Me-accpt_rcpt"/>
</dbReference>
<dbReference type="Gene3D" id="3.30.450.20">
    <property type="entry name" value="PAS domain"/>
    <property type="match status" value="1"/>
</dbReference>
<dbReference type="PROSITE" id="PS50885">
    <property type="entry name" value="HAMP"/>
    <property type="match status" value="1"/>
</dbReference>
<keyword evidence="5" id="KW-0732">Signal</keyword>
<evidence type="ECO:0000256" key="4">
    <source>
        <dbReference type="SAM" id="Phobius"/>
    </source>
</evidence>
<dbReference type="InterPro" id="IPR029151">
    <property type="entry name" value="Sensor-like_sf"/>
</dbReference>
<keyword evidence="4" id="KW-0472">Membrane</keyword>
<name>A0ABW2BIX6_9HYPH</name>
<accession>A0ABW2BIX6</accession>